<keyword evidence="8 15" id="KW-0732">Signal</keyword>
<keyword evidence="5" id="KW-0964">Secreted</keyword>
<feature type="chain" id="PRO_5019393101" description="CFEM domain-containing protein" evidence="15">
    <location>
        <begin position="19"/>
        <end position="145"/>
    </location>
</feature>
<comment type="subcellular location">
    <subcellularLocation>
        <location evidence="1">Cell membrane</location>
        <topology evidence="1">Lipid-anchor</topology>
        <topology evidence="1">GPI-anchor</topology>
    </subcellularLocation>
    <subcellularLocation>
        <location evidence="2">Secreted</location>
    </subcellularLocation>
</comment>
<evidence type="ECO:0000256" key="2">
    <source>
        <dbReference type="ARBA" id="ARBA00004613"/>
    </source>
</evidence>
<comment type="caution">
    <text evidence="17">The sequence shown here is derived from an EMBL/GenBank/DDBJ whole genome shotgun (WGS) entry which is preliminary data.</text>
</comment>
<evidence type="ECO:0000256" key="13">
    <source>
        <dbReference type="ARBA" id="ARBA00023288"/>
    </source>
</evidence>
<dbReference type="AlphaFoldDB" id="A0A409WIS6"/>
<dbReference type="InterPro" id="IPR008427">
    <property type="entry name" value="Extracellular_membr_CFEM_dom"/>
</dbReference>
<evidence type="ECO:0000313" key="17">
    <source>
        <dbReference type="EMBL" id="PPQ78407.1"/>
    </source>
</evidence>
<evidence type="ECO:0000256" key="4">
    <source>
        <dbReference type="ARBA" id="ARBA00022475"/>
    </source>
</evidence>
<dbReference type="OrthoDB" id="3065412at2759"/>
<keyword evidence="4" id="KW-1003">Cell membrane</keyword>
<keyword evidence="9" id="KW-0408">Iron</keyword>
<evidence type="ECO:0000256" key="15">
    <source>
        <dbReference type="SAM" id="SignalP"/>
    </source>
</evidence>
<dbReference type="PANTHER" id="PTHR37928">
    <property type="entry name" value="CFEM DOMAIN PROTEIN (AFU_ORTHOLOGUE AFUA_6G14090)"/>
    <property type="match status" value="1"/>
</dbReference>
<dbReference type="GO" id="GO:0005886">
    <property type="term" value="C:plasma membrane"/>
    <property type="evidence" value="ECO:0007669"/>
    <property type="project" value="UniProtKB-SubCell"/>
</dbReference>
<keyword evidence="10" id="KW-0472">Membrane</keyword>
<reference evidence="17 18" key="1">
    <citation type="journal article" date="2018" name="Evol. Lett.">
        <title>Horizontal gene cluster transfer increased hallucinogenic mushroom diversity.</title>
        <authorList>
            <person name="Reynolds H.T."/>
            <person name="Vijayakumar V."/>
            <person name="Gluck-Thaler E."/>
            <person name="Korotkin H.B."/>
            <person name="Matheny P.B."/>
            <person name="Slot J.C."/>
        </authorList>
    </citation>
    <scope>NUCLEOTIDE SEQUENCE [LARGE SCALE GENOMIC DNA]</scope>
    <source>
        <strain evidence="17 18">2629</strain>
    </source>
</reference>
<feature type="signal peptide" evidence="15">
    <location>
        <begin position="1"/>
        <end position="18"/>
    </location>
</feature>
<sequence length="145" mass="14177">MQFTTVAFVLASIASASATLVARQSPYPDCANPCLASADLGGCQFTDTACLCKNANFIATTTACIEKACQGDDLTKAFQVSQAACAAVGAPLTSAAATSSPAPTPTTPSTTGNAPATSQSTGAALGNNPNSIFGLAVAGLVALAL</sequence>
<keyword evidence="7" id="KW-0479">Metal-binding</keyword>
<evidence type="ECO:0000256" key="8">
    <source>
        <dbReference type="ARBA" id="ARBA00022729"/>
    </source>
</evidence>
<keyword evidence="11" id="KW-1015">Disulfide bond</keyword>
<evidence type="ECO:0000256" key="7">
    <source>
        <dbReference type="ARBA" id="ARBA00022723"/>
    </source>
</evidence>
<evidence type="ECO:0000259" key="16">
    <source>
        <dbReference type="PROSITE" id="PS52012"/>
    </source>
</evidence>
<dbReference type="InterPro" id="IPR051735">
    <property type="entry name" value="CFEM_domain"/>
</dbReference>
<evidence type="ECO:0000256" key="10">
    <source>
        <dbReference type="ARBA" id="ARBA00023136"/>
    </source>
</evidence>
<protein>
    <recommendedName>
        <fullName evidence="16">CFEM domain-containing protein</fullName>
    </recommendedName>
</protein>
<keyword evidence="18" id="KW-1185">Reference proteome</keyword>
<name>A0A409WIS6_9AGAR</name>
<dbReference type="GO" id="GO:0046872">
    <property type="term" value="F:metal ion binding"/>
    <property type="evidence" value="ECO:0007669"/>
    <property type="project" value="UniProtKB-KW"/>
</dbReference>
<dbReference type="Pfam" id="PF05730">
    <property type="entry name" value="CFEM"/>
    <property type="match status" value="1"/>
</dbReference>
<evidence type="ECO:0000313" key="18">
    <source>
        <dbReference type="Proteomes" id="UP000284842"/>
    </source>
</evidence>
<evidence type="ECO:0000256" key="5">
    <source>
        <dbReference type="ARBA" id="ARBA00022525"/>
    </source>
</evidence>
<evidence type="ECO:0000256" key="1">
    <source>
        <dbReference type="ARBA" id="ARBA00004609"/>
    </source>
</evidence>
<comment type="similarity">
    <text evidence="3">Belongs to the RBT5 family.</text>
</comment>
<feature type="compositionally biased region" description="Low complexity" evidence="14">
    <location>
        <begin position="95"/>
        <end position="118"/>
    </location>
</feature>
<keyword evidence="13" id="KW-0449">Lipoprotein</keyword>
<organism evidence="17 18">
    <name type="scientific">Panaeolus cyanescens</name>
    <dbReference type="NCBI Taxonomy" id="181874"/>
    <lineage>
        <taxon>Eukaryota</taxon>
        <taxon>Fungi</taxon>
        <taxon>Dikarya</taxon>
        <taxon>Basidiomycota</taxon>
        <taxon>Agaricomycotina</taxon>
        <taxon>Agaricomycetes</taxon>
        <taxon>Agaricomycetidae</taxon>
        <taxon>Agaricales</taxon>
        <taxon>Agaricineae</taxon>
        <taxon>Galeropsidaceae</taxon>
        <taxon>Panaeolus</taxon>
    </lineage>
</organism>
<dbReference type="Proteomes" id="UP000284842">
    <property type="component" value="Unassembled WGS sequence"/>
</dbReference>
<dbReference type="STRING" id="181874.A0A409WIS6"/>
<evidence type="ECO:0000256" key="11">
    <source>
        <dbReference type="ARBA" id="ARBA00023157"/>
    </source>
</evidence>
<gene>
    <name evidence="17" type="ORF">CVT24_001398</name>
</gene>
<proteinExistence type="inferred from homology"/>
<dbReference type="GO" id="GO:0005576">
    <property type="term" value="C:extracellular region"/>
    <property type="evidence" value="ECO:0007669"/>
    <property type="project" value="UniProtKB-SubCell"/>
</dbReference>
<feature type="region of interest" description="Disordered" evidence="14">
    <location>
        <begin position="95"/>
        <end position="121"/>
    </location>
</feature>
<evidence type="ECO:0000256" key="9">
    <source>
        <dbReference type="ARBA" id="ARBA00023004"/>
    </source>
</evidence>
<keyword evidence="6" id="KW-0349">Heme</keyword>
<dbReference type="PANTHER" id="PTHR37928:SF2">
    <property type="entry name" value="GPI ANCHORED CFEM DOMAIN PROTEIN (AFU_ORTHOLOGUE AFUA_6G10580)"/>
    <property type="match status" value="1"/>
</dbReference>
<feature type="domain" description="CFEM" evidence="16">
    <location>
        <begin position="1"/>
        <end position="110"/>
    </location>
</feature>
<dbReference type="PROSITE" id="PS52012">
    <property type="entry name" value="CFEM"/>
    <property type="match status" value="1"/>
</dbReference>
<dbReference type="EMBL" id="NHTK01005465">
    <property type="protein sequence ID" value="PPQ78407.1"/>
    <property type="molecule type" value="Genomic_DNA"/>
</dbReference>
<evidence type="ECO:0000256" key="12">
    <source>
        <dbReference type="ARBA" id="ARBA00023180"/>
    </source>
</evidence>
<accession>A0A409WIS6</accession>
<dbReference type="InParanoid" id="A0A409WIS6"/>
<evidence type="ECO:0000256" key="14">
    <source>
        <dbReference type="SAM" id="MobiDB-lite"/>
    </source>
</evidence>
<keyword evidence="12" id="KW-0325">Glycoprotein</keyword>
<evidence type="ECO:0000256" key="3">
    <source>
        <dbReference type="ARBA" id="ARBA00010031"/>
    </source>
</evidence>
<evidence type="ECO:0000256" key="6">
    <source>
        <dbReference type="ARBA" id="ARBA00022617"/>
    </source>
</evidence>